<dbReference type="PROSITE" id="PS50106">
    <property type="entry name" value="PDZ"/>
    <property type="match status" value="1"/>
</dbReference>
<dbReference type="InterPro" id="IPR001478">
    <property type="entry name" value="PDZ"/>
</dbReference>
<protein>
    <recommendedName>
        <fullName evidence="1">PDZ domain-containing protein</fullName>
    </recommendedName>
</protein>
<organism evidence="2 3">
    <name type="scientific">Pomacea canaliculata</name>
    <name type="common">Golden apple snail</name>
    <dbReference type="NCBI Taxonomy" id="400727"/>
    <lineage>
        <taxon>Eukaryota</taxon>
        <taxon>Metazoa</taxon>
        <taxon>Spiralia</taxon>
        <taxon>Lophotrochozoa</taxon>
        <taxon>Mollusca</taxon>
        <taxon>Gastropoda</taxon>
        <taxon>Caenogastropoda</taxon>
        <taxon>Architaenioglossa</taxon>
        <taxon>Ampullarioidea</taxon>
        <taxon>Ampullariidae</taxon>
        <taxon>Pomacea</taxon>
    </lineage>
</organism>
<evidence type="ECO:0000313" key="3">
    <source>
        <dbReference type="Proteomes" id="UP000245119"/>
    </source>
</evidence>
<dbReference type="InterPro" id="IPR036034">
    <property type="entry name" value="PDZ_sf"/>
</dbReference>
<proteinExistence type="predicted"/>
<dbReference type="Proteomes" id="UP000245119">
    <property type="component" value="Linkage Group LG8"/>
</dbReference>
<sequence>MREFGQCEASTALPPLRPPGTGLIAGPECFTSYPRVTVPQSFYQQHYHNIEVVETEADVAPRLKFTLLTAKLKAPGVTSDRHISGYYHLQGMDLDGYMILLAQTKEGLFKLFGSPADRAELEVGDEIVEVNGKRVEHCSHAEIIAHIHQVICGDFVFP</sequence>
<dbReference type="EMBL" id="PZQS01000008">
    <property type="protein sequence ID" value="PVD25580.1"/>
    <property type="molecule type" value="Genomic_DNA"/>
</dbReference>
<dbReference type="AlphaFoldDB" id="A0A2T7NWN0"/>
<dbReference type="OrthoDB" id="43580at2759"/>
<dbReference type="InterPro" id="IPR041489">
    <property type="entry name" value="PDZ_6"/>
</dbReference>
<dbReference type="Gene3D" id="2.30.42.10">
    <property type="match status" value="1"/>
</dbReference>
<accession>A0A2T7NWN0</accession>
<dbReference type="STRING" id="400727.A0A2T7NWN0"/>
<reference evidence="2 3" key="1">
    <citation type="submission" date="2018-04" db="EMBL/GenBank/DDBJ databases">
        <title>The genome of golden apple snail Pomacea canaliculata provides insight into stress tolerance and invasive adaptation.</title>
        <authorList>
            <person name="Liu C."/>
            <person name="Liu B."/>
            <person name="Ren Y."/>
            <person name="Zhang Y."/>
            <person name="Wang H."/>
            <person name="Li S."/>
            <person name="Jiang F."/>
            <person name="Yin L."/>
            <person name="Zhang G."/>
            <person name="Qian W."/>
            <person name="Fan W."/>
        </authorList>
    </citation>
    <scope>NUCLEOTIDE SEQUENCE [LARGE SCALE GENOMIC DNA]</scope>
    <source>
        <strain evidence="2">SZHN2017</strain>
        <tissue evidence="2">Muscle</tissue>
    </source>
</reference>
<name>A0A2T7NWN0_POMCA</name>
<dbReference type="Pfam" id="PF17820">
    <property type="entry name" value="PDZ_6"/>
    <property type="match status" value="1"/>
</dbReference>
<dbReference type="SUPFAM" id="SSF50156">
    <property type="entry name" value="PDZ domain-like"/>
    <property type="match status" value="1"/>
</dbReference>
<gene>
    <name evidence="2" type="ORF">C0Q70_13238</name>
</gene>
<evidence type="ECO:0000259" key="1">
    <source>
        <dbReference type="PROSITE" id="PS50106"/>
    </source>
</evidence>
<evidence type="ECO:0000313" key="2">
    <source>
        <dbReference type="EMBL" id="PVD25580.1"/>
    </source>
</evidence>
<feature type="domain" description="PDZ" evidence="1">
    <location>
        <begin position="76"/>
        <end position="147"/>
    </location>
</feature>
<keyword evidence="3" id="KW-1185">Reference proteome</keyword>
<comment type="caution">
    <text evidence="2">The sequence shown here is derived from an EMBL/GenBank/DDBJ whole genome shotgun (WGS) entry which is preliminary data.</text>
</comment>